<evidence type="ECO:0000256" key="7">
    <source>
        <dbReference type="ARBA" id="ARBA00023114"/>
    </source>
</evidence>
<dbReference type="InterPro" id="IPR050286">
    <property type="entry name" value="G_neg_Bact_CarbUptk_Porin"/>
</dbReference>
<dbReference type="Pfam" id="PF02264">
    <property type="entry name" value="LamB"/>
    <property type="match status" value="1"/>
</dbReference>
<gene>
    <name evidence="12" type="ORF">DZ860_00910</name>
</gene>
<dbReference type="GO" id="GO:0046930">
    <property type="term" value="C:pore complex"/>
    <property type="evidence" value="ECO:0007669"/>
    <property type="project" value="UniProtKB-KW"/>
</dbReference>
<evidence type="ECO:0000256" key="4">
    <source>
        <dbReference type="ARBA" id="ARBA00022452"/>
    </source>
</evidence>
<keyword evidence="11" id="KW-0732">Signal</keyword>
<organism evidence="12 13">
    <name type="scientific">Vibrio sinensis</name>
    <dbReference type="NCBI Taxonomy" id="2302434"/>
    <lineage>
        <taxon>Bacteria</taxon>
        <taxon>Pseudomonadati</taxon>
        <taxon>Pseudomonadota</taxon>
        <taxon>Gammaproteobacteria</taxon>
        <taxon>Vibrionales</taxon>
        <taxon>Vibrionaceae</taxon>
        <taxon>Vibrio</taxon>
    </lineage>
</organism>
<evidence type="ECO:0000256" key="5">
    <source>
        <dbReference type="ARBA" id="ARBA00022692"/>
    </source>
</evidence>
<dbReference type="AlphaFoldDB" id="A0A3A6R2C3"/>
<evidence type="ECO:0000256" key="11">
    <source>
        <dbReference type="SAM" id="SignalP"/>
    </source>
</evidence>
<keyword evidence="13" id="KW-1185">Reference proteome</keyword>
<dbReference type="RefSeq" id="WP_120029033.1">
    <property type="nucleotide sequence ID" value="NZ_QVMU01000001.1"/>
</dbReference>
<evidence type="ECO:0000313" key="12">
    <source>
        <dbReference type="EMBL" id="RJX75277.1"/>
    </source>
</evidence>
<evidence type="ECO:0000256" key="1">
    <source>
        <dbReference type="ARBA" id="ARBA00004571"/>
    </source>
</evidence>
<evidence type="ECO:0000256" key="2">
    <source>
        <dbReference type="ARBA" id="ARBA00007055"/>
    </source>
</evidence>
<dbReference type="InterPro" id="IPR036998">
    <property type="entry name" value="Porin_LamB_sf"/>
</dbReference>
<evidence type="ECO:0000256" key="3">
    <source>
        <dbReference type="ARBA" id="ARBA00022448"/>
    </source>
</evidence>
<keyword evidence="8" id="KW-0472">Membrane</keyword>
<evidence type="ECO:0000256" key="10">
    <source>
        <dbReference type="SAM" id="Coils"/>
    </source>
</evidence>
<keyword evidence="6" id="KW-0406">Ion transport</keyword>
<comment type="caution">
    <text evidence="12">The sequence shown here is derived from an EMBL/GenBank/DDBJ whole genome shotgun (WGS) entry which is preliminary data.</text>
</comment>
<dbReference type="Gene3D" id="2.40.170.10">
    <property type="entry name" value="Porin, LamB type"/>
    <property type="match status" value="1"/>
</dbReference>
<dbReference type="OrthoDB" id="106611at2"/>
<proteinExistence type="inferred from homology"/>
<dbReference type="GO" id="GO:0015144">
    <property type="term" value="F:carbohydrate transmembrane transporter activity"/>
    <property type="evidence" value="ECO:0007669"/>
    <property type="project" value="TreeGrafter"/>
</dbReference>
<dbReference type="GO" id="GO:0015288">
    <property type="term" value="F:porin activity"/>
    <property type="evidence" value="ECO:0007669"/>
    <property type="project" value="UniProtKB-KW"/>
</dbReference>
<dbReference type="EMBL" id="QVMU01000001">
    <property type="protein sequence ID" value="RJX75277.1"/>
    <property type="molecule type" value="Genomic_DNA"/>
</dbReference>
<feature type="chain" id="PRO_5017189614" evidence="11">
    <location>
        <begin position="25"/>
        <end position="429"/>
    </location>
</feature>
<dbReference type="Proteomes" id="UP000273252">
    <property type="component" value="Unassembled WGS sequence"/>
</dbReference>
<dbReference type="PANTHER" id="PTHR38762">
    <property type="entry name" value="CRYPTIC OUTER MEMBRANE PORIN BGLH-RELATED"/>
    <property type="match status" value="1"/>
</dbReference>
<accession>A0A3A6R2C3</accession>
<comment type="subcellular location">
    <subcellularLocation>
        <location evidence="1">Cell outer membrane</location>
        <topology evidence="1">Multi-pass membrane protein</topology>
    </subcellularLocation>
</comment>
<keyword evidence="7" id="KW-0626">Porin</keyword>
<keyword evidence="10" id="KW-0175">Coiled coil</keyword>
<name>A0A3A6R2C3_9VIBR</name>
<evidence type="ECO:0000313" key="13">
    <source>
        <dbReference type="Proteomes" id="UP000273252"/>
    </source>
</evidence>
<protein>
    <submittedName>
        <fullName evidence="12">Carbohydrate porin</fullName>
    </submittedName>
</protein>
<comment type="similarity">
    <text evidence="2">Belongs to the porin LamB (TC 1.B.3) family.</text>
</comment>
<keyword evidence="3" id="KW-0813">Transport</keyword>
<feature type="signal peptide" evidence="11">
    <location>
        <begin position="1"/>
        <end position="24"/>
    </location>
</feature>
<keyword evidence="5" id="KW-0812">Transmembrane</keyword>
<reference evidence="12 13" key="1">
    <citation type="submission" date="2018-08" db="EMBL/GenBank/DDBJ databases">
        <title>Vibrio isolated from the Eastern China Marginal Seas.</title>
        <authorList>
            <person name="Li Y."/>
        </authorList>
    </citation>
    <scope>NUCLEOTIDE SEQUENCE [LARGE SCALE GENOMIC DNA]</scope>
    <source>
        <strain evidence="12 13">BEI233</strain>
    </source>
</reference>
<dbReference type="GO" id="GO:0009279">
    <property type="term" value="C:cell outer membrane"/>
    <property type="evidence" value="ECO:0007669"/>
    <property type="project" value="UniProtKB-SubCell"/>
</dbReference>
<dbReference type="PANTHER" id="PTHR38762:SF1">
    <property type="entry name" value="CRYPTIC OUTER MEMBRANE PORIN BGLH-RELATED"/>
    <property type="match status" value="1"/>
</dbReference>
<evidence type="ECO:0000256" key="6">
    <source>
        <dbReference type="ARBA" id="ARBA00023065"/>
    </source>
</evidence>
<dbReference type="GO" id="GO:0015774">
    <property type="term" value="P:polysaccharide transport"/>
    <property type="evidence" value="ECO:0007669"/>
    <property type="project" value="TreeGrafter"/>
</dbReference>
<keyword evidence="4" id="KW-1134">Transmembrane beta strand</keyword>
<dbReference type="SUPFAM" id="SSF56935">
    <property type="entry name" value="Porins"/>
    <property type="match status" value="1"/>
</dbReference>
<keyword evidence="9" id="KW-0998">Cell outer membrane</keyword>
<feature type="coiled-coil region" evidence="10">
    <location>
        <begin position="22"/>
        <end position="49"/>
    </location>
</feature>
<evidence type="ECO:0000256" key="8">
    <source>
        <dbReference type="ARBA" id="ARBA00023136"/>
    </source>
</evidence>
<evidence type="ECO:0000256" key="9">
    <source>
        <dbReference type="ARBA" id="ARBA00023237"/>
    </source>
</evidence>
<dbReference type="GO" id="GO:0006811">
    <property type="term" value="P:monoatomic ion transport"/>
    <property type="evidence" value="ECO:0007669"/>
    <property type="project" value="UniProtKB-KW"/>
</dbReference>
<sequence length="429" mass="46756">MNKCKLSSVALAVTTIIASFSISASSENIEELTKRVQELEAKIDLSYADNQQPMVLTPDLEIPLGIVFSGYARYGAHYSAGDQRYVQVGTTGVATGRLGNEANGGEFQFAKVFSNDDGPIWDVAFMIDQWGVDQWDSPGGLSLKKAYAGVTNIFESQPDLYVWAGRDFHQRPKQSLNDYAWMDHDGQGGGFYNLNLAGTKFDFGFIGQVDYGDGGALGNDTGRYALTSKLHGIELGGANIALFANYGFASDEAVTVGSPDVNNETAWQLASQLDFSPAAKLIVRYADGADSSVFNLSGDVQALYASFEGAVNVTEPFAVEYLTSYKNVSGSDADERNEYSVIVRPTYQWNNIHSTWLETGYALEDHKNGDEKSGWKVTLSQNISWGGLPGSRPMLRFYTTVGDVDNSVQGTSSVKQDTLSVGAMWEAWW</sequence>
<dbReference type="InterPro" id="IPR003192">
    <property type="entry name" value="Porin_LamB"/>
</dbReference>